<feature type="domain" description="FecR protein" evidence="2">
    <location>
        <begin position="185"/>
        <end position="279"/>
    </location>
</feature>
<accession>A0A1I0SA27</accession>
<gene>
    <name evidence="4" type="ORF">SAMN04488122_5287</name>
</gene>
<evidence type="ECO:0000256" key="1">
    <source>
        <dbReference type="SAM" id="Phobius"/>
    </source>
</evidence>
<dbReference type="PANTHER" id="PTHR30273">
    <property type="entry name" value="PERIPLASMIC SIGNAL SENSOR AND SIGMA FACTOR ACTIVATOR FECR-RELATED"/>
    <property type="match status" value="1"/>
</dbReference>
<dbReference type="Proteomes" id="UP000199310">
    <property type="component" value="Unassembled WGS sequence"/>
</dbReference>
<sequence>MSSTERLEVLFDRYVRRECTPGEVTELVLLMQDPAAEEILTPAMMALWERIRKEETTYPVNWEQMYASVTSVEDVQEPLPQIRWWRPMAAAVVILLAAAGSYLLFISRKTAKENTTMPVAMQDASPGGNRAVLTLGNGDTIVVNAHQNGWTAQEGSSSVVKKDSNTLVYETTGKNTATTVAYHILTTPRGGQFRVVLPDGSRVWLNAGSSVRYPVAFNGTRREVTLTGEAYFEVAADARMPFRVTAGAVVMDDLGTAFNVMAYPDEAQLKTTLVEGAVKVQRKEEAVILKPGQQVAAGQELKVQTVDTDEVIAWKNGEFSFNHNSIYEIMRQIARWYEVEVKFEGQHDTYLSGNISRSANLSEVLRMLELAGDVKFVMKDGQVTVIKK</sequence>
<dbReference type="GO" id="GO:0016989">
    <property type="term" value="F:sigma factor antagonist activity"/>
    <property type="evidence" value="ECO:0007669"/>
    <property type="project" value="TreeGrafter"/>
</dbReference>
<dbReference type="InterPro" id="IPR012373">
    <property type="entry name" value="Ferrdict_sens_TM"/>
</dbReference>
<dbReference type="InterPro" id="IPR006860">
    <property type="entry name" value="FecR"/>
</dbReference>
<evidence type="ECO:0000259" key="2">
    <source>
        <dbReference type="Pfam" id="PF04773"/>
    </source>
</evidence>
<evidence type="ECO:0000313" key="4">
    <source>
        <dbReference type="EMBL" id="SEW52999.1"/>
    </source>
</evidence>
<reference evidence="5" key="1">
    <citation type="submission" date="2016-10" db="EMBL/GenBank/DDBJ databases">
        <authorList>
            <person name="Varghese N."/>
            <person name="Submissions S."/>
        </authorList>
    </citation>
    <scope>NUCLEOTIDE SEQUENCE [LARGE SCALE GENOMIC DNA]</scope>
    <source>
        <strain evidence="5">DSM 3695</strain>
    </source>
</reference>
<dbReference type="OrthoDB" id="1099963at2"/>
<keyword evidence="1" id="KW-0472">Membrane</keyword>
<dbReference type="EMBL" id="FOJG01000002">
    <property type="protein sequence ID" value="SEW52999.1"/>
    <property type="molecule type" value="Genomic_DNA"/>
</dbReference>
<dbReference type="RefSeq" id="WP_089900072.1">
    <property type="nucleotide sequence ID" value="NZ_FOJG01000002.1"/>
</dbReference>
<keyword evidence="5" id="KW-1185">Reference proteome</keyword>
<dbReference type="PANTHER" id="PTHR30273:SF2">
    <property type="entry name" value="PROTEIN FECR"/>
    <property type="match status" value="1"/>
</dbReference>
<dbReference type="AlphaFoldDB" id="A0A1I0SA27"/>
<proteinExistence type="predicted"/>
<keyword evidence="1" id="KW-0812">Transmembrane</keyword>
<keyword evidence="1" id="KW-1133">Transmembrane helix</keyword>
<dbReference type="Pfam" id="PF16344">
    <property type="entry name" value="FecR_C"/>
    <property type="match status" value="1"/>
</dbReference>
<name>A0A1I0SA27_9BACT</name>
<dbReference type="STRING" id="29529.SAMN04488122_5287"/>
<dbReference type="Gene3D" id="2.60.120.1440">
    <property type="match status" value="1"/>
</dbReference>
<evidence type="ECO:0000259" key="3">
    <source>
        <dbReference type="Pfam" id="PF16344"/>
    </source>
</evidence>
<evidence type="ECO:0000313" key="5">
    <source>
        <dbReference type="Proteomes" id="UP000199310"/>
    </source>
</evidence>
<feature type="transmembrane region" description="Helical" evidence="1">
    <location>
        <begin position="84"/>
        <end position="105"/>
    </location>
</feature>
<protein>
    <submittedName>
        <fullName evidence="4">FecR protein</fullName>
    </submittedName>
</protein>
<dbReference type="InterPro" id="IPR032508">
    <property type="entry name" value="FecR_C"/>
</dbReference>
<dbReference type="Pfam" id="PF04773">
    <property type="entry name" value="FecR"/>
    <property type="match status" value="1"/>
</dbReference>
<organism evidence="4 5">
    <name type="scientific">Chitinophaga arvensicola</name>
    <dbReference type="NCBI Taxonomy" id="29529"/>
    <lineage>
        <taxon>Bacteria</taxon>
        <taxon>Pseudomonadati</taxon>
        <taxon>Bacteroidota</taxon>
        <taxon>Chitinophagia</taxon>
        <taxon>Chitinophagales</taxon>
        <taxon>Chitinophagaceae</taxon>
        <taxon>Chitinophaga</taxon>
    </lineage>
</organism>
<feature type="domain" description="Protein FecR C-terminal" evidence="3">
    <location>
        <begin position="318"/>
        <end position="385"/>
    </location>
</feature>
<dbReference type="Gene3D" id="3.55.50.30">
    <property type="match status" value="1"/>
</dbReference>